<comment type="caution">
    <text evidence="1">The sequence shown here is derived from an EMBL/GenBank/DDBJ whole genome shotgun (WGS) entry which is preliminary data.</text>
</comment>
<proteinExistence type="predicted"/>
<reference evidence="1" key="2">
    <citation type="journal article" date="2011" name="Microb. Ecol.">
        <title>Taxonomic and Functional Metagenomic Profiling of the Microbial Community in the Anoxic Sediment of a Sub-saline Shallow Lake (Laguna de Carrizo, Central Spain).</title>
        <authorList>
            <person name="Ferrer M."/>
            <person name="Guazzaroni M.E."/>
            <person name="Richter M."/>
            <person name="Garcia-Salamanca A."/>
            <person name="Yarza P."/>
            <person name="Suarez-Suarez A."/>
            <person name="Solano J."/>
            <person name="Alcaide M."/>
            <person name="van Dillewijn P."/>
            <person name="Molina-Henares M.A."/>
            <person name="Lopez-Cortes N."/>
            <person name="Al-Ramahi Y."/>
            <person name="Guerrero C."/>
            <person name="Acosta A."/>
            <person name="de Eugenio L.I."/>
            <person name="Martinez V."/>
            <person name="Marques S."/>
            <person name="Rojo F."/>
            <person name="Santero E."/>
            <person name="Genilloud O."/>
            <person name="Perez-Perez J."/>
            <person name="Rossello-Mora R."/>
            <person name="Ramos J.L."/>
        </authorList>
    </citation>
    <scope>NUCLEOTIDE SEQUENCE</scope>
</reference>
<name>D9PHP0_9ZZZZ</name>
<reference evidence="1" key="1">
    <citation type="submission" date="2010-07" db="EMBL/GenBank/DDBJ databases">
        <authorList>
            <consortium name="CONSOLIDER consortium CSD2007-00005"/>
            <person name="Guazzaroni M.-E."/>
            <person name="Richter M."/>
            <person name="Garcia-Salamanca A."/>
            <person name="Yarza P."/>
            <person name="Ferrer M."/>
        </authorList>
    </citation>
    <scope>NUCLEOTIDE SEQUENCE</scope>
</reference>
<organism evidence="1">
    <name type="scientific">sediment metagenome</name>
    <dbReference type="NCBI Taxonomy" id="749907"/>
    <lineage>
        <taxon>unclassified sequences</taxon>
        <taxon>metagenomes</taxon>
        <taxon>ecological metagenomes</taxon>
    </lineage>
</organism>
<evidence type="ECO:0000313" key="1">
    <source>
        <dbReference type="EMBL" id="EFK96930.1"/>
    </source>
</evidence>
<dbReference type="EMBL" id="ADZX01000380">
    <property type="protein sequence ID" value="EFK96930.1"/>
    <property type="molecule type" value="Genomic_DNA"/>
</dbReference>
<sequence>MGDACNMADLERFMRSKAGMGHLDEIVAMLKGHRIVDVSFTNEVCCIATTLHLDDGTTFELWQPSLEVDALREQFADVLEEEYYKDYPNRRKKVDS</sequence>
<dbReference type="AlphaFoldDB" id="D9PHP0"/>
<gene>
    <name evidence="1" type="ORF">LDC_1042</name>
</gene>
<accession>D9PHP0</accession>
<protein>
    <submittedName>
        <fullName evidence="1">Uncharacterized protein</fullName>
    </submittedName>
</protein>